<dbReference type="GO" id="GO:0005743">
    <property type="term" value="C:mitochondrial inner membrane"/>
    <property type="evidence" value="ECO:0007669"/>
    <property type="project" value="TreeGrafter"/>
</dbReference>
<dbReference type="eggNOG" id="KOG2661">
    <property type="taxonomic scope" value="Eukaryota"/>
</dbReference>
<dbReference type="AlphaFoldDB" id="A0A099P4B2"/>
<sequence>MFQKNFILRTFRLNPQASMRGKGIAFLRQARYYRNRPRYVYFNDSRQYNQSSWWSRFFAYARENPRVTYGTVGVFTLFLVTHIDEAPVTHRYRLMMTAEWVENYFTQQSFRQVMAEYGNYILPSYHPISKQVSSIMVRLIAAAHDYKDPTTGERVNLFTVLGKSDIPLDKWEFYVIDDVRMGRPSPNAFVIGGGKVFLFKSLLPICEDTNGLATVLSHELGHLLADHLGERLSLSPLLFTLNIIMFSIFGSSRPGDILVNMLLNRSFSREMETEADYIGLMVMSRACFDPTGAPKLWRNMLQFEQQQGGSVPELVSTHPSSERRLENINGWMSKAKGIYEENGCYKDLRSFWYR</sequence>
<dbReference type="OrthoDB" id="7464992at2759"/>
<reference evidence="9" key="2">
    <citation type="submission" date="2014-08" db="EMBL/GenBank/DDBJ databases">
        <title>Exploiting Issatchenkia orientalis SD108 for Succinic Acid Production.</title>
        <authorList>
            <person name="Xiao H."/>
            <person name="Shao Z."/>
            <person name="Jiang Y."/>
            <person name="Dole S."/>
            <person name="Zhao H."/>
        </authorList>
    </citation>
    <scope>NUCLEOTIDE SEQUENCE [LARGE SCALE GENOMIC DNA]</scope>
    <source>
        <strain evidence="9">SD108</strain>
    </source>
</reference>
<dbReference type="GeneID" id="40383045"/>
<evidence type="ECO:0000313" key="9">
    <source>
        <dbReference type="EMBL" id="KGK39785.1"/>
    </source>
</evidence>
<dbReference type="GO" id="GO:0046872">
    <property type="term" value="F:metal ion binding"/>
    <property type="evidence" value="ECO:0007669"/>
    <property type="project" value="UniProtKB-KW"/>
</dbReference>
<dbReference type="HOGENOM" id="CLU_029002_1_0_1"/>
<comment type="similarity">
    <text evidence="6">Belongs to the peptidase M48 family.</text>
</comment>
<keyword evidence="2" id="KW-0479">Metal-binding</keyword>
<evidence type="ECO:0000313" key="11">
    <source>
        <dbReference type="Proteomes" id="UP000249293"/>
    </source>
</evidence>
<dbReference type="PANTHER" id="PTHR22726:SF1">
    <property type="entry name" value="METALLOENDOPEPTIDASE OMA1, MITOCHONDRIAL"/>
    <property type="match status" value="1"/>
</dbReference>
<dbReference type="RefSeq" id="XP_029320757.1">
    <property type="nucleotide sequence ID" value="XM_029464898.1"/>
</dbReference>
<evidence type="ECO:0000259" key="7">
    <source>
        <dbReference type="Pfam" id="PF01435"/>
    </source>
</evidence>
<dbReference type="EMBL" id="CP028774">
    <property type="protein sequence ID" value="AWU75280.1"/>
    <property type="molecule type" value="Genomic_DNA"/>
</dbReference>
<keyword evidence="3 6" id="KW-0378">Hydrolase</keyword>
<protein>
    <recommendedName>
        <fullName evidence="7">Peptidase M48 domain-containing protein</fullName>
    </recommendedName>
</protein>
<dbReference type="Pfam" id="PF01435">
    <property type="entry name" value="Peptidase_M48"/>
    <property type="match status" value="1"/>
</dbReference>
<dbReference type="PANTHER" id="PTHR22726">
    <property type="entry name" value="METALLOENDOPEPTIDASE OMA1"/>
    <property type="match status" value="1"/>
</dbReference>
<dbReference type="Proteomes" id="UP000249293">
    <property type="component" value="Chromosome 2"/>
</dbReference>
<feature type="domain" description="Peptidase M48" evidence="7">
    <location>
        <begin position="162"/>
        <end position="331"/>
    </location>
</feature>
<dbReference type="GO" id="GO:0006515">
    <property type="term" value="P:protein quality control for misfolded or incompletely synthesized proteins"/>
    <property type="evidence" value="ECO:0007669"/>
    <property type="project" value="TreeGrafter"/>
</dbReference>
<dbReference type="GO" id="GO:0034982">
    <property type="term" value="P:mitochondrial protein processing"/>
    <property type="evidence" value="ECO:0007669"/>
    <property type="project" value="TreeGrafter"/>
</dbReference>
<proteinExistence type="inferred from homology"/>
<evidence type="ECO:0000256" key="6">
    <source>
        <dbReference type="RuleBase" id="RU003983"/>
    </source>
</evidence>
<evidence type="ECO:0000256" key="3">
    <source>
        <dbReference type="ARBA" id="ARBA00022801"/>
    </source>
</evidence>
<dbReference type="EMBL" id="JQFK01000006">
    <property type="protein sequence ID" value="KGK39785.1"/>
    <property type="molecule type" value="Genomic_DNA"/>
</dbReference>
<comment type="cofactor">
    <cofactor evidence="6">
        <name>Zn(2+)</name>
        <dbReference type="ChEBI" id="CHEBI:29105"/>
    </cofactor>
    <text evidence="6">Binds 1 zinc ion per subunit.</text>
</comment>
<keyword evidence="11" id="KW-1185">Reference proteome</keyword>
<evidence type="ECO:0000256" key="1">
    <source>
        <dbReference type="ARBA" id="ARBA00022670"/>
    </source>
</evidence>
<evidence type="ECO:0000256" key="4">
    <source>
        <dbReference type="ARBA" id="ARBA00022833"/>
    </source>
</evidence>
<accession>A0A099P4B2</accession>
<reference evidence="10" key="1">
    <citation type="journal article" date="2014" name="Microb. Cell Fact.">
        <title>Exploiting Issatchenkia orientalis SD108 for succinic acid production.</title>
        <authorList>
            <person name="Xiao H."/>
            <person name="Shao Z."/>
            <person name="Jiang Y."/>
            <person name="Dole S."/>
            <person name="Zhao H."/>
        </authorList>
    </citation>
    <scope>NUCLEOTIDE SEQUENCE [LARGE SCALE GENOMIC DNA]</scope>
    <source>
        <strain evidence="10">SD108</strain>
    </source>
</reference>
<reference evidence="8 11" key="3">
    <citation type="submission" date="2018-06" db="EMBL/GenBank/DDBJ databases">
        <title>Population genomics shows no distinction between pathogenic Candida krusei and environmental Pichia kudriavzevii: One species, four names.</title>
        <authorList>
            <person name="Douglass A.P."/>
            <person name="Offei B."/>
            <person name="Braun-Galleani S."/>
            <person name="Coughlan A.Y."/>
            <person name="Martos A."/>
            <person name="Ortiz-Merino R.A."/>
            <person name="Byrne K.P."/>
            <person name="Wolfe K.H."/>
        </authorList>
    </citation>
    <scope>NUCLEOTIDE SEQUENCE [LARGE SCALE GENOMIC DNA]</scope>
    <source>
        <strain evidence="8 11">CBS573</strain>
    </source>
</reference>
<evidence type="ECO:0000256" key="5">
    <source>
        <dbReference type="ARBA" id="ARBA00023049"/>
    </source>
</evidence>
<evidence type="ECO:0000313" key="8">
    <source>
        <dbReference type="EMBL" id="AWU75280.1"/>
    </source>
</evidence>
<dbReference type="Gene3D" id="3.30.2010.10">
    <property type="entry name" value="Metalloproteases ('zincins'), catalytic domain"/>
    <property type="match status" value="1"/>
</dbReference>
<evidence type="ECO:0000313" key="10">
    <source>
        <dbReference type="Proteomes" id="UP000029867"/>
    </source>
</evidence>
<keyword evidence="1 6" id="KW-0645">Protease</keyword>
<evidence type="ECO:0000256" key="2">
    <source>
        <dbReference type="ARBA" id="ARBA00022723"/>
    </source>
</evidence>
<dbReference type="Proteomes" id="UP000029867">
    <property type="component" value="Unassembled WGS sequence"/>
</dbReference>
<dbReference type="KEGG" id="pkz:C5L36_0B05270"/>
<dbReference type="STRING" id="4909.A0A099P4B2"/>
<dbReference type="InterPro" id="IPR051156">
    <property type="entry name" value="Mito/Outer_Membr_Metalloprot"/>
</dbReference>
<name>A0A099P4B2_PICKU</name>
<dbReference type="GO" id="GO:0004222">
    <property type="term" value="F:metalloendopeptidase activity"/>
    <property type="evidence" value="ECO:0007669"/>
    <property type="project" value="InterPro"/>
</dbReference>
<dbReference type="InterPro" id="IPR001915">
    <property type="entry name" value="Peptidase_M48"/>
</dbReference>
<keyword evidence="5 6" id="KW-0482">Metalloprotease</keyword>
<dbReference type="CDD" id="cd07331">
    <property type="entry name" value="M48C_Oma1_like"/>
    <property type="match status" value="1"/>
</dbReference>
<keyword evidence="4 6" id="KW-0862">Zinc</keyword>
<gene>
    <name evidence="8" type="ORF">C5L36_0B05270</name>
    <name evidence="9" type="ORF">JL09_g1070</name>
</gene>
<dbReference type="VEuPathDB" id="FungiDB:C5L36_0B05270"/>
<organism evidence="9 10">
    <name type="scientific">Pichia kudriavzevii</name>
    <name type="common">Yeast</name>
    <name type="synonym">Issatchenkia orientalis</name>
    <dbReference type="NCBI Taxonomy" id="4909"/>
    <lineage>
        <taxon>Eukaryota</taxon>
        <taxon>Fungi</taxon>
        <taxon>Dikarya</taxon>
        <taxon>Ascomycota</taxon>
        <taxon>Saccharomycotina</taxon>
        <taxon>Pichiomycetes</taxon>
        <taxon>Pichiales</taxon>
        <taxon>Pichiaceae</taxon>
        <taxon>Pichia</taxon>
    </lineage>
</organism>